<dbReference type="SMART" id="SM00516">
    <property type="entry name" value="SEC14"/>
    <property type="match status" value="1"/>
</dbReference>
<dbReference type="EMBL" id="GL883120">
    <property type="protein sequence ID" value="EGG04149.1"/>
    <property type="molecule type" value="Genomic_DNA"/>
</dbReference>
<dbReference type="SUPFAM" id="SSF52087">
    <property type="entry name" value="CRAL/TRIO domain"/>
    <property type="match status" value="1"/>
</dbReference>
<sequence>MEKSDPKPDKLAFTDEEIVALKGFWTHLFDLLDLNSTNRPADSPINNEMKELISKHGPERYAEALWRFTMLDDPDYTVIRFIRARKLNVKDSVKMFIECLKWRIESDIDGLMAKGAHGIINQEGYDGAAFLLQITSGKTFVQGFSKIDGPVSYIFPRLHKTSDQSVEVMTDFINYAMENVRMFTTNLRAKKIAIFDLKGFGLANMDWKAVIYFNKCLEAYYPESLKLLIIHNAPWVFHGVWKVLAPMLDPIVRSKIVFSKSSQDLLMHIDKRYLLKEFGGESTWVPYHRDSSPSQELDQTKKEELLNERKELVAKYIELTNQWTDQGSTTEAELRSFLALMMRAQGLLLDPYLRAKTFYHHEGNLLPTGLVGFCSEAEHTDWEYRGQAWSREELLAKLEDMKTKFIGNGVEYPIFNLK</sequence>
<dbReference type="InterPro" id="IPR036273">
    <property type="entry name" value="CRAL/TRIO_N_dom_sf"/>
</dbReference>
<dbReference type="KEGG" id="mlr:MELLADRAFT_44326"/>
<dbReference type="eggNOG" id="KOG1470">
    <property type="taxonomic scope" value="Eukaryota"/>
</dbReference>
<dbReference type="HOGENOM" id="CLU_016665_2_0_1"/>
<evidence type="ECO:0000313" key="3">
    <source>
        <dbReference type="Proteomes" id="UP000001072"/>
    </source>
</evidence>
<dbReference type="PANTHER" id="PTHR46590:SF1">
    <property type="entry name" value="PHOSPHATIDYLINOSITOL TRANSFER PROTEIN CSR1"/>
    <property type="match status" value="1"/>
</dbReference>
<gene>
    <name evidence="2" type="ORF">MELLADRAFT_44326</name>
</gene>
<feature type="domain" description="CRAL-TRIO" evidence="1">
    <location>
        <begin position="127"/>
        <end position="286"/>
    </location>
</feature>
<proteinExistence type="predicted"/>
<dbReference type="PROSITE" id="PS50191">
    <property type="entry name" value="CRAL_TRIO"/>
    <property type="match status" value="1"/>
</dbReference>
<dbReference type="SMART" id="SM01100">
    <property type="entry name" value="CRAL_TRIO_N"/>
    <property type="match status" value="1"/>
</dbReference>
<dbReference type="Pfam" id="PF00650">
    <property type="entry name" value="CRAL_TRIO"/>
    <property type="match status" value="1"/>
</dbReference>
<reference evidence="3" key="1">
    <citation type="journal article" date="2011" name="Proc. Natl. Acad. Sci. U.S.A.">
        <title>Obligate biotrophy features unraveled by the genomic analysis of rust fungi.</title>
        <authorList>
            <person name="Duplessis S."/>
            <person name="Cuomo C.A."/>
            <person name="Lin Y.-C."/>
            <person name="Aerts A."/>
            <person name="Tisserant E."/>
            <person name="Veneault-Fourrey C."/>
            <person name="Joly D.L."/>
            <person name="Hacquard S."/>
            <person name="Amselem J."/>
            <person name="Cantarel B.L."/>
            <person name="Chiu R."/>
            <person name="Coutinho P.M."/>
            <person name="Feau N."/>
            <person name="Field M."/>
            <person name="Frey P."/>
            <person name="Gelhaye E."/>
            <person name="Goldberg J."/>
            <person name="Grabherr M.G."/>
            <person name="Kodira C.D."/>
            <person name="Kohler A."/>
            <person name="Kuees U."/>
            <person name="Lindquist E.A."/>
            <person name="Lucas S.M."/>
            <person name="Mago R."/>
            <person name="Mauceli E."/>
            <person name="Morin E."/>
            <person name="Murat C."/>
            <person name="Pangilinan J.L."/>
            <person name="Park R."/>
            <person name="Pearson M."/>
            <person name="Quesneville H."/>
            <person name="Rouhier N."/>
            <person name="Sakthikumar S."/>
            <person name="Salamov A.A."/>
            <person name="Schmutz J."/>
            <person name="Selles B."/>
            <person name="Shapiro H."/>
            <person name="Tanguay P."/>
            <person name="Tuskan G.A."/>
            <person name="Henrissat B."/>
            <person name="Van de Peer Y."/>
            <person name="Rouze P."/>
            <person name="Ellis J.G."/>
            <person name="Dodds P.N."/>
            <person name="Schein J.E."/>
            <person name="Zhong S."/>
            <person name="Hamelin R.C."/>
            <person name="Grigoriev I.V."/>
            <person name="Szabo L.J."/>
            <person name="Martin F."/>
        </authorList>
    </citation>
    <scope>NUCLEOTIDE SEQUENCE [LARGE SCALE GENOMIC DNA]</scope>
    <source>
        <strain evidence="3">98AG31 / pathotype 3-4-7</strain>
    </source>
</reference>
<dbReference type="InterPro" id="IPR052432">
    <property type="entry name" value="PITP/CRAL-TRIO"/>
</dbReference>
<dbReference type="InterPro" id="IPR011074">
    <property type="entry name" value="CRAL/TRIO_N_dom"/>
</dbReference>
<dbReference type="InterPro" id="IPR001251">
    <property type="entry name" value="CRAL-TRIO_dom"/>
</dbReference>
<protein>
    <recommendedName>
        <fullName evidence="1">CRAL-TRIO domain-containing protein</fullName>
    </recommendedName>
</protein>
<evidence type="ECO:0000313" key="2">
    <source>
        <dbReference type="EMBL" id="EGG04149.1"/>
    </source>
</evidence>
<dbReference type="Pfam" id="PF03765">
    <property type="entry name" value="CRAL_TRIO_N"/>
    <property type="match status" value="1"/>
</dbReference>
<dbReference type="GeneID" id="18928174"/>
<dbReference type="PANTHER" id="PTHR46590">
    <property type="entry name" value="PHOSPHATIDYLINOSITOL TRANSFER PROTEIN CSR1-RELATED"/>
    <property type="match status" value="1"/>
</dbReference>
<dbReference type="RefSeq" id="XP_007412610.1">
    <property type="nucleotide sequence ID" value="XM_007412548.1"/>
</dbReference>
<dbReference type="SUPFAM" id="SSF46938">
    <property type="entry name" value="CRAL/TRIO N-terminal domain"/>
    <property type="match status" value="1"/>
</dbReference>
<dbReference type="InParanoid" id="F4RU40"/>
<dbReference type="OrthoDB" id="43460at2759"/>
<keyword evidence="3" id="KW-1185">Reference proteome</keyword>
<dbReference type="InterPro" id="IPR036865">
    <property type="entry name" value="CRAL-TRIO_dom_sf"/>
</dbReference>
<dbReference type="Proteomes" id="UP000001072">
    <property type="component" value="Unassembled WGS sequence"/>
</dbReference>
<dbReference type="CDD" id="cd00170">
    <property type="entry name" value="SEC14"/>
    <property type="match status" value="1"/>
</dbReference>
<name>F4RU40_MELLP</name>
<organism evidence="3">
    <name type="scientific">Melampsora larici-populina (strain 98AG31 / pathotype 3-4-7)</name>
    <name type="common">Poplar leaf rust fungus</name>
    <dbReference type="NCBI Taxonomy" id="747676"/>
    <lineage>
        <taxon>Eukaryota</taxon>
        <taxon>Fungi</taxon>
        <taxon>Dikarya</taxon>
        <taxon>Basidiomycota</taxon>
        <taxon>Pucciniomycotina</taxon>
        <taxon>Pucciniomycetes</taxon>
        <taxon>Pucciniales</taxon>
        <taxon>Melampsoraceae</taxon>
        <taxon>Melampsora</taxon>
    </lineage>
</organism>
<dbReference type="Gene3D" id="3.40.525.10">
    <property type="entry name" value="CRAL-TRIO lipid binding domain"/>
    <property type="match status" value="1"/>
</dbReference>
<dbReference type="FunCoup" id="F4RU40">
    <property type="interactions" value="102"/>
</dbReference>
<dbReference type="VEuPathDB" id="FungiDB:MELLADRAFT_44326"/>
<accession>F4RU40</accession>
<evidence type="ECO:0000259" key="1">
    <source>
        <dbReference type="PROSITE" id="PS50191"/>
    </source>
</evidence>
<dbReference type="AlphaFoldDB" id="F4RU40"/>